<dbReference type="EMBL" id="WMBQ01000001">
    <property type="protein sequence ID" value="MTD93495.1"/>
    <property type="molecule type" value="Genomic_DNA"/>
</dbReference>
<name>A0A6I3KDD4_9HYPH</name>
<evidence type="ECO:0000313" key="2">
    <source>
        <dbReference type="Proteomes" id="UP000440694"/>
    </source>
</evidence>
<gene>
    <name evidence="1" type="ORF">GIW81_03995</name>
</gene>
<dbReference type="RefSeq" id="WP_154738029.1">
    <property type="nucleotide sequence ID" value="NZ_WMBQ01000001.1"/>
</dbReference>
<reference evidence="1 2" key="1">
    <citation type="submission" date="2019-11" db="EMBL/GenBank/DDBJ databases">
        <title>Identification of a novel strain.</title>
        <authorList>
            <person name="Xu Q."/>
            <person name="Wang G."/>
        </authorList>
    </citation>
    <scope>NUCLEOTIDE SEQUENCE [LARGE SCALE GENOMIC DNA]</scope>
    <source>
        <strain evidence="2">xq</strain>
    </source>
</reference>
<protein>
    <submittedName>
        <fullName evidence="1">Uncharacterized protein</fullName>
    </submittedName>
</protein>
<dbReference type="Proteomes" id="UP000440694">
    <property type="component" value="Unassembled WGS sequence"/>
</dbReference>
<comment type="caution">
    <text evidence="1">The sequence shown here is derived from an EMBL/GenBank/DDBJ whole genome shotgun (WGS) entry which is preliminary data.</text>
</comment>
<evidence type="ECO:0000313" key="1">
    <source>
        <dbReference type="EMBL" id="MTD93495.1"/>
    </source>
</evidence>
<keyword evidence="2" id="KW-1185">Reference proteome</keyword>
<sequence>MSGEDAIKLEGGDVHLTGGGDSTIVANELVDETNRATSELVDLVTEATWNEALSQLGGLPSNPLPLWMLLATRILRAVADGERDPQRLERFALEGLNDSEGFGKGRRP</sequence>
<dbReference type="AlphaFoldDB" id="A0A6I3KDD4"/>
<organism evidence="1 2">
    <name type="scientific">Hyphomicrobium album</name>
    <dbReference type="NCBI Taxonomy" id="2665159"/>
    <lineage>
        <taxon>Bacteria</taxon>
        <taxon>Pseudomonadati</taxon>
        <taxon>Pseudomonadota</taxon>
        <taxon>Alphaproteobacteria</taxon>
        <taxon>Hyphomicrobiales</taxon>
        <taxon>Hyphomicrobiaceae</taxon>
        <taxon>Hyphomicrobium</taxon>
    </lineage>
</organism>
<accession>A0A6I3KDD4</accession>
<proteinExistence type="predicted"/>